<dbReference type="Pfam" id="PF04149">
    <property type="entry name" value="DUF397"/>
    <property type="match status" value="1"/>
</dbReference>
<evidence type="ECO:0000259" key="1">
    <source>
        <dbReference type="Pfam" id="PF04149"/>
    </source>
</evidence>
<dbReference type="RefSeq" id="WP_106674367.1">
    <property type="nucleotide sequence ID" value="NZ_PXWG01000005.1"/>
</dbReference>
<dbReference type="AlphaFoldDB" id="A0A9X7JU59"/>
<dbReference type="EMBL" id="PXWG01000005">
    <property type="protein sequence ID" value="PSJ29929.1"/>
    <property type="molecule type" value="Genomic_DNA"/>
</dbReference>
<comment type="caution">
    <text evidence="2">The sequence shown here is derived from an EMBL/GenBank/DDBJ whole genome shotgun (WGS) entry which is preliminary data.</text>
</comment>
<sequence length="65" mass="6872">MSDKLSWFKSSYSGSEPKTDCVEIAAASGCMRVRDSKLGGVGPRLSISAHAWEAFITYASEAAVG</sequence>
<gene>
    <name evidence="2" type="ORF">B7P34_03940</name>
</gene>
<name>A0A9X7JU59_9ACTN</name>
<dbReference type="OrthoDB" id="3482373at2"/>
<feature type="domain" description="DUF397" evidence="1">
    <location>
        <begin position="6"/>
        <end position="58"/>
    </location>
</feature>
<accession>A0A9X7JU59</accession>
<organism evidence="2 3">
    <name type="scientific">Streptosporangium nondiastaticum</name>
    <dbReference type="NCBI Taxonomy" id="35764"/>
    <lineage>
        <taxon>Bacteria</taxon>
        <taxon>Bacillati</taxon>
        <taxon>Actinomycetota</taxon>
        <taxon>Actinomycetes</taxon>
        <taxon>Streptosporangiales</taxon>
        <taxon>Streptosporangiaceae</taxon>
        <taxon>Streptosporangium</taxon>
    </lineage>
</organism>
<dbReference type="Proteomes" id="UP000242427">
    <property type="component" value="Unassembled WGS sequence"/>
</dbReference>
<evidence type="ECO:0000313" key="3">
    <source>
        <dbReference type="Proteomes" id="UP000242427"/>
    </source>
</evidence>
<proteinExistence type="predicted"/>
<evidence type="ECO:0000313" key="2">
    <source>
        <dbReference type="EMBL" id="PSJ29929.1"/>
    </source>
</evidence>
<keyword evidence="3" id="KW-1185">Reference proteome</keyword>
<dbReference type="InterPro" id="IPR007278">
    <property type="entry name" value="DUF397"/>
</dbReference>
<protein>
    <submittedName>
        <fullName evidence="2">DUF397 domain-containing protein</fullName>
    </submittedName>
</protein>
<reference evidence="2 3" key="1">
    <citation type="submission" date="2018-03" db="EMBL/GenBank/DDBJ databases">
        <title>Chitinolytic properties of Streptosporangium nondiastaticum TBG75A20.</title>
        <authorList>
            <person name="Gayathri V."/>
            <person name="Shiburaj S."/>
        </authorList>
    </citation>
    <scope>NUCLEOTIDE SEQUENCE [LARGE SCALE GENOMIC DNA]</scope>
    <source>
        <strain evidence="2 3">TBG75A20</strain>
    </source>
</reference>